<name>A0AAN5CN84_9BILA</name>
<gene>
    <name evidence="2" type="ORF">PMAYCL1PPCAC_17718</name>
</gene>
<keyword evidence="3" id="KW-1185">Reference proteome</keyword>
<comment type="caution">
    <text evidence="2">The sequence shown here is derived from an EMBL/GenBank/DDBJ whole genome shotgun (WGS) entry which is preliminary data.</text>
</comment>
<feature type="region of interest" description="Disordered" evidence="1">
    <location>
        <begin position="45"/>
        <end position="79"/>
    </location>
</feature>
<dbReference type="Proteomes" id="UP001328107">
    <property type="component" value="Unassembled WGS sequence"/>
</dbReference>
<evidence type="ECO:0000256" key="1">
    <source>
        <dbReference type="SAM" id="MobiDB-lite"/>
    </source>
</evidence>
<organism evidence="2 3">
    <name type="scientific">Pristionchus mayeri</name>
    <dbReference type="NCBI Taxonomy" id="1317129"/>
    <lineage>
        <taxon>Eukaryota</taxon>
        <taxon>Metazoa</taxon>
        <taxon>Ecdysozoa</taxon>
        <taxon>Nematoda</taxon>
        <taxon>Chromadorea</taxon>
        <taxon>Rhabditida</taxon>
        <taxon>Rhabditina</taxon>
        <taxon>Diplogasteromorpha</taxon>
        <taxon>Diplogasteroidea</taxon>
        <taxon>Neodiplogasteridae</taxon>
        <taxon>Pristionchus</taxon>
    </lineage>
</organism>
<evidence type="ECO:0000313" key="3">
    <source>
        <dbReference type="Proteomes" id="UP001328107"/>
    </source>
</evidence>
<accession>A0AAN5CN84</accession>
<reference evidence="3" key="1">
    <citation type="submission" date="2022-10" db="EMBL/GenBank/DDBJ databases">
        <title>Genome assembly of Pristionchus species.</title>
        <authorList>
            <person name="Yoshida K."/>
            <person name="Sommer R.J."/>
        </authorList>
    </citation>
    <scope>NUCLEOTIDE SEQUENCE [LARGE SCALE GENOMIC DNA]</scope>
    <source>
        <strain evidence="3">RS5460</strain>
    </source>
</reference>
<evidence type="ECO:0000313" key="2">
    <source>
        <dbReference type="EMBL" id="GMR47523.1"/>
    </source>
</evidence>
<feature type="compositionally biased region" description="Basic and acidic residues" evidence="1">
    <location>
        <begin position="53"/>
        <end position="66"/>
    </location>
</feature>
<feature type="non-terminal residue" evidence="2">
    <location>
        <position position="1"/>
    </location>
</feature>
<protein>
    <submittedName>
        <fullName evidence="2">Uncharacterized protein</fullName>
    </submittedName>
</protein>
<sequence>PSKLSSITPFLLFSSSSLMKLIKRESIVSAMQRLERRLDKLWKDVRGKRKKAKNDEPRKPPKELMRIESPPQPGDRLKEAQSIVDRAAKKGRMIMAEEEDIEEILPVSPRRASSSRHVDKISQDIDSIGESGYLSTLELHSPYDFSDASTHVSPRERDYRFSPRGRSSHLKSMDELRNIKTPLPYMSRADTLAVLDSPSMNEHDFLARNVIQTKIITCVFEITNSGIERLLEDITHEFTRWFKGNPPLIAVATELQWSVPVKHRSRLAESRLKDLVLVRLRENNRRLLHMRGGGRDMSLSLAHATTHEKIMKDGDIDAYQGVYRRCYRNLLPYVHSETPEWHSEYWKVDQGTEEQSLPHPDQFLFGKAKESLVNKSLVALNMAGLEIRGCVSL</sequence>
<dbReference type="EMBL" id="BTRK01000004">
    <property type="protein sequence ID" value="GMR47523.1"/>
    <property type="molecule type" value="Genomic_DNA"/>
</dbReference>
<dbReference type="AlphaFoldDB" id="A0AAN5CN84"/>
<proteinExistence type="predicted"/>